<evidence type="ECO:0000313" key="1">
    <source>
        <dbReference type="EMBL" id="SBO90596.1"/>
    </source>
</evidence>
<dbReference type="CDD" id="cd01029">
    <property type="entry name" value="TOPRIM_primases"/>
    <property type="match status" value="1"/>
</dbReference>
<accession>A0A1M4DVL6</accession>
<dbReference type="Gene3D" id="3.40.1360.10">
    <property type="match status" value="1"/>
</dbReference>
<gene>
    <name evidence="1" type="ORF">BN4615_P110</name>
</gene>
<dbReference type="AlphaFoldDB" id="A0A1M4DVL6"/>
<evidence type="ECO:0008006" key="2">
    <source>
        <dbReference type="Google" id="ProtNLM"/>
    </source>
</evidence>
<dbReference type="InterPro" id="IPR034154">
    <property type="entry name" value="TOPRIM_DnaG/twinkle"/>
</dbReference>
<proteinExistence type="predicted"/>
<dbReference type="EMBL" id="LT559118">
    <property type="protein sequence ID" value="SBO90596.1"/>
    <property type="molecule type" value="Genomic_DNA"/>
</dbReference>
<protein>
    <recommendedName>
        <fullName evidence="2">Toprim domain-containing protein</fullName>
    </recommendedName>
</protein>
<organism evidence="1">
    <name type="scientific">Nonomuraea gerenzanensis</name>
    <dbReference type="NCBI Taxonomy" id="93944"/>
    <lineage>
        <taxon>Bacteria</taxon>
        <taxon>Bacillati</taxon>
        <taxon>Actinomycetota</taxon>
        <taxon>Actinomycetes</taxon>
        <taxon>Streptosporangiales</taxon>
        <taxon>Streptosporangiaceae</taxon>
        <taxon>Nonomuraea</taxon>
    </lineage>
</organism>
<sequence>MGVPGANSWQPVWHLLFKQYDTVFVLIDDDKAGHEFGQAVARSLDTARIVPMTGGDVNSFVLEHGPQALKGKINGRGLPGDGENT</sequence>
<reference evidence="1" key="1">
    <citation type="submission" date="2016-04" db="EMBL/GenBank/DDBJ databases">
        <authorList>
            <person name="Evans L.H."/>
            <person name="Alamgir A."/>
            <person name="Owens N."/>
            <person name="Weber N.D."/>
            <person name="Virtaneva K."/>
            <person name="Barbian K."/>
            <person name="Babar A."/>
            <person name="Rosenke K."/>
        </authorList>
    </citation>
    <scope>NUCLEOTIDE SEQUENCE</scope>
    <source>
        <strain evidence="1">Nono1</strain>
    </source>
</reference>
<dbReference type="SUPFAM" id="SSF56731">
    <property type="entry name" value="DNA primase core"/>
    <property type="match status" value="1"/>
</dbReference>
<name>A0A1M4DVL6_9ACTN</name>